<reference evidence="1 2" key="1">
    <citation type="submission" date="2021-01" db="EMBL/GenBank/DDBJ databases">
        <title>FDA dAtabase for Regulatory Grade micrObial Sequences (FDA-ARGOS): Supporting development and validation of Infectious Disease Dx tests.</title>
        <authorList>
            <person name="Nelson B."/>
            <person name="Plummer A."/>
            <person name="Tallon L."/>
            <person name="Sadzewicz L."/>
            <person name="Zhao X."/>
            <person name="Boylan J."/>
            <person name="Ott S."/>
            <person name="Bowen H."/>
            <person name="Vavikolanu K."/>
            <person name="Mehta A."/>
            <person name="Aluvathingal J."/>
            <person name="Nadendla S."/>
            <person name="Myers T."/>
            <person name="Yan Y."/>
            <person name="Sichtig H."/>
        </authorList>
    </citation>
    <scope>NUCLEOTIDE SEQUENCE [LARGE SCALE GENOMIC DNA]</scope>
    <source>
        <strain evidence="1 2">FDAARGOS_1161</strain>
    </source>
</reference>
<evidence type="ECO:0000313" key="2">
    <source>
        <dbReference type="Proteomes" id="UP000595254"/>
    </source>
</evidence>
<dbReference type="Proteomes" id="UP000595254">
    <property type="component" value="Chromosome"/>
</dbReference>
<dbReference type="EMBL" id="CP068053">
    <property type="protein sequence ID" value="QQT00306.1"/>
    <property type="molecule type" value="Genomic_DNA"/>
</dbReference>
<protein>
    <submittedName>
        <fullName evidence="1">Uncharacterized protein</fullName>
    </submittedName>
</protein>
<organism evidence="1 2">
    <name type="scientific">Peribacillus psychrosaccharolyticus</name>
    <name type="common">Bacillus psychrosaccharolyticus</name>
    <dbReference type="NCBI Taxonomy" id="1407"/>
    <lineage>
        <taxon>Bacteria</taxon>
        <taxon>Bacillati</taxon>
        <taxon>Bacillota</taxon>
        <taxon>Bacilli</taxon>
        <taxon>Bacillales</taxon>
        <taxon>Bacillaceae</taxon>
        <taxon>Peribacillus</taxon>
    </lineage>
</organism>
<dbReference type="KEGG" id="ppsr:I6J18_22515"/>
<evidence type="ECO:0000313" key="1">
    <source>
        <dbReference type="EMBL" id="QQT00306.1"/>
    </source>
</evidence>
<dbReference type="RefSeq" id="WP_040374062.1">
    <property type="nucleotide sequence ID" value="NZ_CP068053.1"/>
</dbReference>
<dbReference type="AlphaFoldDB" id="A0A974NLW5"/>
<keyword evidence="2" id="KW-1185">Reference proteome</keyword>
<name>A0A974NLW5_PERPY</name>
<accession>A0A974NLW5</accession>
<proteinExistence type="predicted"/>
<gene>
    <name evidence="1" type="ORF">I6J18_22515</name>
</gene>
<sequence length="97" mass="11335">MKVKSVFKKYTCWFEFFINPDELFPEITPGTKSVDVHAAIFSEQQVVLWSGIVSVKINEFGIFPDPKQARKLPVPDTIKKMFLLELRRYIKPQKAFL</sequence>